<reference evidence="1 2" key="1">
    <citation type="submission" date="2017-06" db="EMBL/GenBank/DDBJ databases">
        <authorList>
            <person name="Kim H.J."/>
            <person name="Triplett B.A."/>
        </authorList>
    </citation>
    <scope>NUCLEOTIDE SEQUENCE [LARGE SCALE GENOMIC DNA]</scope>
    <source>
        <strain evidence="1 2">CGMCC 4.1858</strain>
    </source>
</reference>
<sequence>MYDMRAEPMASETGSARLWHVLQLDGSALCGRALAARPVAASDDDCRDEYCTPCMTAVAAAASRRGRLRPTT</sequence>
<dbReference type="OrthoDB" id="4334792at2"/>
<name>A0A239NYD6_9ACTN</name>
<protein>
    <submittedName>
        <fullName evidence="1">Uncharacterized protein</fullName>
    </submittedName>
</protein>
<dbReference type="EMBL" id="FZOF01000055">
    <property type="protein sequence ID" value="SNT59374.1"/>
    <property type="molecule type" value="Genomic_DNA"/>
</dbReference>
<dbReference type="RefSeq" id="WP_089229337.1">
    <property type="nucleotide sequence ID" value="NZ_FZOF01000055.1"/>
</dbReference>
<keyword evidence="2" id="KW-1185">Reference proteome</keyword>
<gene>
    <name evidence="1" type="ORF">SAMN05216252_1559</name>
</gene>
<proteinExistence type="predicted"/>
<dbReference type="AlphaFoldDB" id="A0A239NYD6"/>
<evidence type="ECO:0000313" key="2">
    <source>
        <dbReference type="Proteomes" id="UP000198280"/>
    </source>
</evidence>
<dbReference type="Proteomes" id="UP000198280">
    <property type="component" value="Unassembled WGS sequence"/>
</dbReference>
<accession>A0A239NYD6</accession>
<organism evidence="1 2">
    <name type="scientific">Actinacidiphila glaucinigra</name>
    <dbReference type="NCBI Taxonomy" id="235986"/>
    <lineage>
        <taxon>Bacteria</taxon>
        <taxon>Bacillati</taxon>
        <taxon>Actinomycetota</taxon>
        <taxon>Actinomycetes</taxon>
        <taxon>Kitasatosporales</taxon>
        <taxon>Streptomycetaceae</taxon>
        <taxon>Actinacidiphila</taxon>
    </lineage>
</organism>
<evidence type="ECO:0000313" key="1">
    <source>
        <dbReference type="EMBL" id="SNT59374.1"/>
    </source>
</evidence>